<protein>
    <recommendedName>
        <fullName evidence="3 9">DNA repair protein RecN</fullName>
    </recommendedName>
    <alternativeName>
        <fullName evidence="8 9">Recombination protein N</fullName>
    </alternativeName>
</protein>
<dbReference type="InterPro" id="IPR003395">
    <property type="entry name" value="RecF/RecN/SMC_N"/>
</dbReference>
<evidence type="ECO:0000256" key="3">
    <source>
        <dbReference type="ARBA" id="ARBA00021315"/>
    </source>
</evidence>
<proteinExistence type="inferred from homology"/>
<dbReference type="GO" id="GO:0006310">
    <property type="term" value="P:DNA recombination"/>
    <property type="evidence" value="ECO:0007669"/>
    <property type="project" value="InterPro"/>
</dbReference>
<keyword evidence="6" id="KW-0067">ATP-binding</keyword>
<dbReference type="SUPFAM" id="SSF52540">
    <property type="entry name" value="P-loop containing nucleoside triphosphate hydrolases"/>
    <property type="match status" value="1"/>
</dbReference>
<organism evidence="12">
    <name type="scientific">Candidatus Fermentithermobacillus carboniphilus</name>
    <dbReference type="NCBI Taxonomy" id="3085328"/>
    <lineage>
        <taxon>Bacteria</taxon>
        <taxon>Bacillati</taxon>
        <taxon>Bacillota</taxon>
        <taxon>Candidatus Fermentithermobacillia</taxon>
        <taxon>Candidatus Fermentithermobacillales</taxon>
        <taxon>Candidatus Fermentithermobacillaceae</taxon>
        <taxon>Candidatus Fermentithermobacillus</taxon>
    </lineage>
</organism>
<comment type="function">
    <text evidence="1 9">May be involved in recombinational repair of damaged DNA.</text>
</comment>
<dbReference type="NCBIfam" id="TIGR00634">
    <property type="entry name" value="recN"/>
    <property type="match status" value="1"/>
</dbReference>
<dbReference type="GO" id="GO:0043590">
    <property type="term" value="C:bacterial nucleoid"/>
    <property type="evidence" value="ECO:0007669"/>
    <property type="project" value="TreeGrafter"/>
</dbReference>
<feature type="coiled-coil region" evidence="10">
    <location>
        <begin position="297"/>
        <end position="362"/>
    </location>
</feature>
<sequence>MLSYLRIRNFGIFQDVELELRPGLSVFTGETGAGKSMIIDAVMACLGYRTSSDVIRTGEERATLDLLVIPGKDDGELREYLGDSAEISIQRDVLQERSYLRINGRIATMAMAQSLGSRLVDIHGQQEHHSLLRPQNYLRILDGMRRDLVEPAKSEFARLFEERQAILREMQDLRKDADTRKREIDLLSFQVEEIDRSRLKPGEEEVLRQEHLILSSQKRLMELTREAYRKLYSGEPGVPPVFELLGVAISLFKKVASTDPSAEKVCEALDQVMFSLESALDAIRAYEKKLTLDPRRLKEVEERLDLLERLKSKYGGNVEKVLEYGAQAKKKLDTLIRADEILESLDRKLRDVEAQMVSTGQKLSDRRKEIASHMERTVSKTLEDLGMPGARFIVRVEREPDPNGICAGGEKVRVFPDGFDRVSFLFSANPGEIPMPLHKVASGGELSRLMLAIKSYLEESDPVPVLIFDEIDAGVGGKAGQAIAEKLWDLSRTHQVLCVTHLASIAAMADNHYVVSKFEKDGRTFAKVELVEGERRVREISRMLSGTDMEISLEHGRELLLSAQKYKEAQKARSAPTKTQ</sequence>
<dbReference type="GO" id="GO:0009432">
    <property type="term" value="P:SOS response"/>
    <property type="evidence" value="ECO:0007669"/>
    <property type="project" value="TreeGrafter"/>
</dbReference>
<gene>
    <name evidence="12" type="primary">recN</name>
    <name evidence="12" type="ORF">IMF26_02265</name>
</gene>
<evidence type="ECO:0000256" key="1">
    <source>
        <dbReference type="ARBA" id="ARBA00003618"/>
    </source>
</evidence>
<evidence type="ECO:0000313" key="12">
    <source>
        <dbReference type="EMBL" id="QUL98917.1"/>
    </source>
</evidence>
<evidence type="ECO:0000256" key="6">
    <source>
        <dbReference type="ARBA" id="ARBA00022840"/>
    </source>
</evidence>
<reference evidence="12" key="1">
    <citation type="submission" date="2020-10" db="EMBL/GenBank/DDBJ databases">
        <authorList>
            <person name="Kadnikov V."/>
            <person name="Beletsky A.V."/>
            <person name="Mardanov A.V."/>
            <person name="Karnachuk O.V."/>
            <person name="Ravin N.V."/>
        </authorList>
    </citation>
    <scope>NUCLEOTIDE SEQUENCE</scope>
    <source>
        <strain evidence="12">Bu02</strain>
    </source>
</reference>
<reference evidence="12" key="2">
    <citation type="journal article" date="2023" name="Biology">
        <title>Prokaryotic Life Associated with Coal-Fire Gas Vents Revealed by Metagenomics.</title>
        <authorList>
            <person name="Kadnikov V.V."/>
            <person name="Mardanov A.V."/>
            <person name="Beletsky A.V."/>
            <person name="Karnachuk O.V."/>
            <person name="Ravin N.V."/>
        </authorList>
    </citation>
    <scope>NUCLEOTIDE SEQUENCE</scope>
    <source>
        <strain evidence="12">Bu02</strain>
    </source>
</reference>
<evidence type="ECO:0000256" key="9">
    <source>
        <dbReference type="PIRNR" id="PIRNR003128"/>
    </source>
</evidence>
<dbReference type="Gene3D" id="3.40.50.300">
    <property type="entry name" value="P-loop containing nucleotide triphosphate hydrolases"/>
    <property type="match status" value="2"/>
</dbReference>
<dbReference type="InterPro" id="IPR004604">
    <property type="entry name" value="DNA_recomb/repair_RecN"/>
</dbReference>
<dbReference type="CDD" id="cd03241">
    <property type="entry name" value="ABC_RecN"/>
    <property type="match status" value="1"/>
</dbReference>
<dbReference type="FunFam" id="3.40.50.300:FF:000356">
    <property type="entry name" value="DNA repair protein RecN"/>
    <property type="match status" value="1"/>
</dbReference>
<name>A0AAT9LFC1_9FIRM</name>
<evidence type="ECO:0000259" key="11">
    <source>
        <dbReference type="Pfam" id="PF02463"/>
    </source>
</evidence>
<dbReference type="EMBL" id="CP062796">
    <property type="protein sequence ID" value="QUL98917.1"/>
    <property type="molecule type" value="Genomic_DNA"/>
</dbReference>
<dbReference type="PANTHER" id="PTHR11059:SF0">
    <property type="entry name" value="DNA REPAIR PROTEIN RECN"/>
    <property type="match status" value="1"/>
</dbReference>
<evidence type="ECO:0000256" key="7">
    <source>
        <dbReference type="ARBA" id="ARBA00023204"/>
    </source>
</evidence>
<dbReference type="KEGG" id="fcz:IMF26_02265"/>
<evidence type="ECO:0000256" key="8">
    <source>
        <dbReference type="ARBA" id="ARBA00033408"/>
    </source>
</evidence>
<dbReference type="GO" id="GO:0006281">
    <property type="term" value="P:DNA repair"/>
    <property type="evidence" value="ECO:0007669"/>
    <property type="project" value="UniProtKB-KW"/>
</dbReference>
<dbReference type="Pfam" id="PF02463">
    <property type="entry name" value="SMC_N"/>
    <property type="match status" value="1"/>
</dbReference>
<evidence type="ECO:0000256" key="10">
    <source>
        <dbReference type="SAM" id="Coils"/>
    </source>
</evidence>
<evidence type="ECO:0000256" key="5">
    <source>
        <dbReference type="ARBA" id="ARBA00022763"/>
    </source>
</evidence>
<keyword evidence="7 9" id="KW-0234">DNA repair</keyword>
<feature type="coiled-coil region" evidence="10">
    <location>
        <begin position="156"/>
        <end position="183"/>
    </location>
</feature>
<dbReference type="AlphaFoldDB" id="A0AAT9LFC1"/>
<dbReference type="PANTHER" id="PTHR11059">
    <property type="entry name" value="DNA REPAIR PROTEIN RECN"/>
    <property type="match status" value="1"/>
</dbReference>
<dbReference type="GO" id="GO:0005524">
    <property type="term" value="F:ATP binding"/>
    <property type="evidence" value="ECO:0007669"/>
    <property type="project" value="UniProtKB-KW"/>
</dbReference>
<keyword evidence="10" id="KW-0175">Coiled coil</keyword>
<accession>A0AAT9LFC1</accession>
<evidence type="ECO:0000256" key="4">
    <source>
        <dbReference type="ARBA" id="ARBA00022741"/>
    </source>
</evidence>
<comment type="similarity">
    <text evidence="2 9">Belongs to the RecN family.</text>
</comment>
<evidence type="ECO:0000256" key="2">
    <source>
        <dbReference type="ARBA" id="ARBA00009441"/>
    </source>
</evidence>
<dbReference type="InterPro" id="IPR027417">
    <property type="entry name" value="P-loop_NTPase"/>
</dbReference>
<keyword evidence="4" id="KW-0547">Nucleotide-binding</keyword>
<feature type="domain" description="RecF/RecN/SMC N-terminal" evidence="11">
    <location>
        <begin position="2"/>
        <end position="519"/>
    </location>
</feature>
<dbReference type="PIRSF" id="PIRSF003128">
    <property type="entry name" value="RecN"/>
    <property type="match status" value="1"/>
</dbReference>
<keyword evidence="5 9" id="KW-0227">DNA damage</keyword>